<organism evidence="2 3">
    <name type="scientific">Nocardia nova SH22a</name>
    <dbReference type="NCBI Taxonomy" id="1415166"/>
    <lineage>
        <taxon>Bacteria</taxon>
        <taxon>Bacillati</taxon>
        <taxon>Actinomycetota</taxon>
        <taxon>Actinomycetes</taxon>
        <taxon>Mycobacteriales</taxon>
        <taxon>Nocardiaceae</taxon>
        <taxon>Nocardia</taxon>
    </lineage>
</organism>
<name>W5TLA3_9NOCA</name>
<evidence type="ECO:0000313" key="2">
    <source>
        <dbReference type="EMBL" id="AHH18006.1"/>
    </source>
</evidence>
<reference evidence="2 3" key="1">
    <citation type="journal article" date="2014" name="Appl. Environ. Microbiol.">
        <title>Insights into the Microbial Degradation of Rubber and Gutta-Percha by Analysis of the Complete Genome of Nocardia nova SH22a.</title>
        <authorList>
            <person name="Luo Q."/>
            <person name="Hiessl S."/>
            <person name="Poehlein A."/>
            <person name="Daniel R."/>
            <person name="Steinbuchel A."/>
        </authorList>
    </citation>
    <scope>NUCLEOTIDE SEQUENCE [LARGE SCALE GENOMIC DNA]</scope>
    <source>
        <strain evidence="2">SH22a</strain>
    </source>
</reference>
<dbReference type="HOGENOM" id="CLU_2130844_0_0_11"/>
<feature type="region of interest" description="Disordered" evidence="1">
    <location>
        <begin position="83"/>
        <end position="113"/>
    </location>
</feature>
<feature type="compositionally biased region" description="Basic and acidic residues" evidence="1">
    <location>
        <begin position="85"/>
        <end position="94"/>
    </location>
</feature>
<sequence>MAKFVVEAIFPVSFRPEPFLYGRLEGGLTVGDPVEVHKPDGTVRHGRLRGFDMHSRRRDPTRLAIVVSGADCADIAVGDVITSGADRREARTGPDETSPDRGSSAGPHDDCGR</sequence>
<dbReference type="EMBL" id="CP006850">
    <property type="protein sequence ID" value="AHH18006.1"/>
    <property type="molecule type" value="Genomic_DNA"/>
</dbReference>
<dbReference type="AlphaFoldDB" id="W5TLA3"/>
<dbReference type="STRING" id="1415166.NONO_c32190"/>
<dbReference type="KEGG" id="nno:NONO_c32190"/>
<proteinExistence type="predicted"/>
<evidence type="ECO:0000256" key="1">
    <source>
        <dbReference type="SAM" id="MobiDB-lite"/>
    </source>
</evidence>
<dbReference type="Proteomes" id="UP000019150">
    <property type="component" value="Chromosome"/>
</dbReference>
<evidence type="ECO:0000313" key="3">
    <source>
        <dbReference type="Proteomes" id="UP000019150"/>
    </source>
</evidence>
<gene>
    <name evidence="2" type="ORF">NONO_c32190</name>
</gene>
<accession>W5TLA3</accession>
<dbReference type="InterPro" id="IPR009000">
    <property type="entry name" value="Transl_B-barrel_sf"/>
</dbReference>
<dbReference type="SUPFAM" id="SSF50447">
    <property type="entry name" value="Translation proteins"/>
    <property type="match status" value="1"/>
</dbReference>
<keyword evidence="3" id="KW-1185">Reference proteome</keyword>
<protein>
    <submittedName>
        <fullName evidence="2">Uncharacterized protein</fullName>
    </submittedName>
</protein>